<dbReference type="Gene3D" id="1.10.287.10">
    <property type="entry name" value="S15/NS1, RNA-binding"/>
    <property type="match status" value="1"/>
</dbReference>
<evidence type="ECO:0000256" key="2">
    <source>
        <dbReference type="ARBA" id="ARBA00023274"/>
    </source>
</evidence>
<dbReference type="InterPro" id="IPR005290">
    <property type="entry name" value="Ribosomal_uS15_bac-type"/>
</dbReference>
<dbReference type="SMART" id="SM01387">
    <property type="entry name" value="Ribosomal_S15"/>
    <property type="match status" value="1"/>
</dbReference>
<dbReference type="PANTHER" id="PTHR23321">
    <property type="entry name" value="RIBOSOMAL PROTEIN S15, BACTERIAL AND ORGANELLAR"/>
    <property type="match status" value="1"/>
</dbReference>
<organism evidence="7 8">
    <name type="scientific">Candidatus Dojkabacteria bacterium</name>
    <dbReference type="NCBI Taxonomy" id="2099670"/>
    <lineage>
        <taxon>Bacteria</taxon>
        <taxon>Candidatus Dojkabacteria</taxon>
    </lineage>
</organism>
<comment type="function">
    <text evidence="4 6">One of the primary rRNA binding proteins, it binds directly to 16S rRNA where it helps nucleate assembly of the platform of the 30S subunit by binding and bridging several RNA helices of the 16S rRNA.</text>
</comment>
<evidence type="ECO:0000256" key="6">
    <source>
        <dbReference type="RuleBase" id="RU004524"/>
    </source>
</evidence>
<dbReference type="InterPro" id="IPR009068">
    <property type="entry name" value="uS15_NS1_RNA-bd_sf"/>
</dbReference>
<comment type="similarity">
    <text evidence="4 5">Belongs to the universal ribosomal protein uS15 family.</text>
</comment>
<dbReference type="PANTHER" id="PTHR23321:SF26">
    <property type="entry name" value="SMALL RIBOSOMAL SUBUNIT PROTEIN US15M"/>
    <property type="match status" value="1"/>
</dbReference>
<comment type="function">
    <text evidence="4">Forms an intersubunit bridge (bridge B4) with the 23S rRNA of the 50S subunit in the ribosome.</text>
</comment>
<dbReference type="GO" id="GO:0022627">
    <property type="term" value="C:cytosolic small ribosomal subunit"/>
    <property type="evidence" value="ECO:0007669"/>
    <property type="project" value="TreeGrafter"/>
</dbReference>
<dbReference type="SUPFAM" id="SSF47060">
    <property type="entry name" value="S15/NS1 RNA-binding domain"/>
    <property type="match status" value="1"/>
</dbReference>
<dbReference type="EMBL" id="JAGQLJ010000106">
    <property type="protein sequence ID" value="MCA9381454.1"/>
    <property type="molecule type" value="Genomic_DNA"/>
</dbReference>
<evidence type="ECO:0000256" key="3">
    <source>
        <dbReference type="ARBA" id="ARBA00064542"/>
    </source>
</evidence>
<name>A0A955L222_9BACT</name>
<evidence type="ECO:0000256" key="5">
    <source>
        <dbReference type="RuleBase" id="RU003919"/>
    </source>
</evidence>
<reference evidence="7" key="2">
    <citation type="journal article" date="2021" name="Microbiome">
        <title>Successional dynamics and alternative stable states in a saline activated sludge microbial community over 9 years.</title>
        <authorList>
            <person name="Wang Y."/>
            <person name="Ye J."/>
            <person name="Ju F."/>
            <person name="Liu L."/>
            <person name="Boyd J.A."/>
            <person name="Deng Y."/>
            <person name="Parks D.H."/>
            <person name="Jiang X."/>
            <person name="Yin X."/>
            <person name="Woodcroft B.J."/>
            <person name="Tyson G.W."/>
            <person name="Hugenholtz P."/>
            <person name="Polz M.F."/>
            <person name="Zhang T."/>
        </authorList>
    </citation>
    <scope>NUCLEOTIDE SEQUENCE</scope>
    <source>
        <strain evidence="7">HKST-UBA13</strain>
    </source>
</reference>
<reference evidence="7" key="1">
    <citation type="submission" date="2020-04" db="EMBL/GenBank/DDBJ databases">
        <authorList>
            <person name="Zhang T."/>
        </authorList>
    </citation>
    <scope>NUCLEOTIDE SEQUENCE</scope>
    <source>
        <strain evidence="7">HKST-UBA13</strain>
    </source>
</reference>
<proteinExistence type="inferred from homology"/>
<dbReference type="FunFam" id="1.10.287.10:FF:000002">
    <property type="entry name" value="30S ribosomal protein S15"/>
    <property type="match status" value="1"/>
</dbReference>
<keyword evidence="4 6" id="KW-0694">RNA-binding</keyword>
<accession>A0A955L222</accession>
<dbReference type="CDD" id="cd00353">
    <property type="entry name" value="Ribosomal_S15p_S13e"/>
    <property type="match status" value="1"/>
</dbReference>
<dbReference type="HAMAP" id="MF_01343_B">
    <property type="entry name" value="Ribosomal_uS15_B"/>
    <property type="match status" value="1"/>
</dbReference>
<comment type="subunit">
    <text evidence="3 4">Part of the 30S ribosomal subunit. Forms a bridge to the 50S subunit in the 70S ribosome, contacting the 23S rRNA.</text>
</comment>
<dbReference type="GO" id="GO:0003735">
    <property type="term" value="F:structural constituent of ribosome"/>
    <property type="evidence" value="ECO:0007669"/>
    <property type="project" value="InterPro"/>
</dbReference>
<dbReference type="NCBIfam" id="TIGR00952">
    <property type="entry name" value="S15_bact"/>
    <property type="match status" value="1"/>
</dbReference>
<dbReference type="GO" id="GO:0019843">
    <property type="term" value="F:rRNA binding"/>
    <property type="evidence" value="ECO:0007669"/>
    <property type="project" value="UniProtKB-UniRule"/>
</dbReference>
<dbReference type="InterPro" id="IPR000589">
    <property type="entry name" value="Ribosomal_uS15"/>
</dbReference>
<evidence type="ECO:0000256" key="1">
    <source>
        <dbReference type="ARBA" id="ARBA00022980"/>
    </source>
</evidence>
<evidence type="ECO:0000313" key="8">
    <source>
        <dbReference type="Proteomes" id="UP000775877"/>
    </source>
</evidence>
<evidence type="ECO:0000313" key="7">
    <source>
        <dbReference type="EMBL" id="MCA9381454.1"/>
    </source>
</evidence>
<evidence type="ECO:0000256" key="4">
    <source>
        <dbReference type="HAMAP-Rule" id="MF_01343"/>
    </source>
</evidence>
<dbReference type="PROSITE" id="PS00362">
    <property type="entry name" value="RIBOSOMAL_S15"/>
    <property type="match status" value="1"/>
</dbReference>
<keyword evidence="2 4" id="KW-0687">Ribonucleoprotein</keyword>
<sequence length="96" mass="11031">MASKKSRFAQDKDAKAKIVKEFGLHENDSGSPMVQIALMTERINYLSDHLKSNKKDNHSRRGLLKLVGARRRMVKYLQRTDSDASRVEKFLKKLGL</sequence>
<keyword evidence="4 6" id="KW-0699">rRNA-binding</keyword>
<gene>
    <name evidence="4 7" type="primary">rpsO</name>
    <name evidence="7" type="ORF">KC678_04270</name>
</gene>
<dbReference type="Gene3D" id="6.10.250.3130">
    <property type="match status" value="1"/>
</dbReference>
<dbReference type="AlphaFoldDB" id="A0A955L222"/>
<dbReference type="GO" id="GO:0006412">
    <property type="term" value="P:translation"/>
    <property type="evidence" value="ECO:0007669"/>
    <property type="project" value="UniProtKB-UniRule"/>
</dbReference>
<protein>
    <recommendedName>
        <fullName evidence="4">Small ribosomal subunit protein uS15</fullName>
    </recommendedName>
</protein>
<keyword evidence="1 4" id="KW-0689">Ribosomal protein</keyword>
<dbReference type="Proteomes" id="UP000775877">
    <property type="component" value="Unassembled WGS sequence"/>
</dbReference>
<comment type="caution">
    <text evidence="7">The sequence shown here is derived from an EMBL/GenBank/DDBJ whole genome shotgun (WGS) entry which is preliminary data.</text>
</comment>
<dbReference type="Pfam" id="PF00312">
    <property type="entry name" value="Ribosomal_S15"/>
    <property type="match status" value="1"/>
</dbReference>